<dbReference type="InterPro" id="IPR007387">
    <property type="entry name" value="TRAP_DctQ"/>
</dbReference>
<reference evidence="11 12" key="1">
    <citation type="submission" date="2022-10" db="EMBL/GenBank/DDBJ databases">
        <title>Pararhodobacter sp. nov., isolated from marine algae.</title>
        <authorList>
            <person name="Choi B.J."/>
            <person name="Kim J.M."/>
            <person name="Lee J.K."/>
            <person name="Choi D.G."/>
            <person name="Jeon C.O."/>
        </authorList>
    </citation>
    <scope>NUCLEOTIDE SEQUENCE [LARGE SCALE GENOMIC DNA]</scope>
    <source>
        <strain evidence="11 12">ZQ420</strain>
    </source>
</reference>
<comment type="similarity">
    <text evidence="8 9">Belongs to the TRAP transporter small permease family.</text>
</comment>
<keyword evidence="3" id="KW-1003">Cell membrane</keyword>
<feature type="transmembrane region" description="Helical" evidence="9">
    <location>
        <begin position="46"/>
        <end position="70"/>
    </location>
</feature>
<keyword evidence="7 9" id="KW-0472">Membrane</keyword>
<organism evidence="11 12">
    <name type="scientific">Pararhodobacter zhoushanensis</name>
    <dbReference type="NCBI Taxonomy" id="2479545"/>
    <lineage>
        <taxon>Bacteria</taxon>
        <taxon>Pseudomonadati</taxon>
        <taxon>Pseudomonadota</taxon>
        <taxon>Alphaproteobacteria</taxon>
        <taxon>Rhodobacterales</taxon>
        <taxon>Paracoccaceae</taxon>
        <taxon>Pararhodobacter</taxon>
    </lineage>
</organism>
<evidence type="ECO:0000259" key="10">
    <source>
        <dbReference type="Pfam" id="PF04290"/>
    </source>
</evidence>
<comment type="function">
    <text evidence="9">Part of the tripartite ATP-independent periplasmic (TRAP) transport system.</text>
</comment>
<comment type="subunit">
    <text evidence="9">The complex comprises the extracytoplasmic solute receptor protein and the two transmembrane proteins.</text>
</comment>
<evidence type="ECO:0000256" key="8">
    <source>
        <dbReference type="ARBA" id="ARBA00038436"/>
    </source>
</evidence>
<keyword evidence="4 9" id="KW-0997">Cell inner membrane</keyword>
<accession>A0ABT3GTR4</accession>
<proteinExistence type="inferred from homology"/>
<keyword evidence="6 9" id="KW-1133">Transmembrane helix</keyword>
<keyword evidence="5 9" id="KW-0812">Transmembrane</keyword>
<dbReference type="InterPro" id="IPR055348">
    <property type="entry name" value="DctQ"/>
</dbReference>
<comment type="subcellular location">
    <subcellularLocation>
        <location evidence="1 9">Cell inner membrane</location>
        <topology evidence="1 9">Multi-pass membrane protein</topology>
    </subcellularLocation>
</comment>
<dbReference type="Proteomes" id="UP001208938">
    <property type="component" value="Unassembled WGS sequence"/>
</dbReference>
<evidence type="ECO:0000256" key="3">
    <source>
        <dbReference type="ARBA" id="ARBA00022475"/>
    </source>
</evidence>
<comment type="caution">
    <text evidence="11">The sequence shown here is derived from an EMBL/GenBank/DDBJ whole genome shotgun (WGS) entry which is preliminary data.</text>
</comment>
<protein>
    <recommendedName>
        <fullName evidence="9">TRAP transporter small permease protein</fullName>
    </recommendedName>
</protein>
<keyword evidence="2 9" id="KW-0813">Transport</keyword>
<evidence type="ECO:0000256" key="9">
    <source>
        <dbReference type="RuleBase" id="RU369079"/>
    </source>
</evidence>
<sequence length="176" mass="20226">MTRFAPILGWLQRRAENFIALMLAAMFLTFLLQILFRYILALPVTYTNWTVEFVSIAWLWGILFGYAFVVRDSDIIRLDIVYNGLPLGARRVLDAVTGLICAAILANTLPKCWDYVQFMRIERTPAMRIHYNYVFAIYIAFAVAVIVRSLLNVWGAIRGTGSRYVTPIHPEGHDYD</sequence>
<evidence type="ECO:0000256" key="6">
    <source>
        <dbReference type="ARBA" id="ARBA00022989"/>
    </source>
</evidence>
<dbReference type="PANTHER" id="PTHR35011">
    <property type="entry name" value="2,3-DIKETO-L-GULONATE TRAP TRANSPORTER SMALL PERMEASE PROTEIN YIAM"/>
    <property type="match status" value="1"/>
</dbReference>
<dbReference type="Pfam" id="PF04290">
    <property type="entry name" value="DctQ"/>
    <property type="match status" value="1"/>
</dbReference>
<feature type="transmembrane region" description="Helical" evidence="9">
    <location>
        <begin position="20"/>
        <end position="40"/>
    </location>
</feature>
<evidence type="ECO:0000256" key="5">
    <source>
        <dbReference type="ARBA" id="ARBA00022692"/>
    </source>
</evidence>
<dbReference type="RefSeq" id="WP_264504092.1">
    <property type="nucleotide sequence ID" value="NZ_JAPDFL010000001.1"/>
</dbReference>
<feature type="transmembrane region" description="Helical" evidence="9">
    <location>
        <begin position="129"/>
        <end position="151"/>
    </location>
</feature>
<name>A0ABT3GTR4_9RHOB</name>
<evidence type="ECO:0000313" key="11">
    <source>
        <dbReference type="EMBL" id="MCW1930926.1"/>
    </source>
</evidence>
<evidence type="ECO:0000313" key="12">
    <source>
        <dbReference type="Proteomes" id="UP001208938"/>
    </source>
</evidence>
<evidence type="ECO:0000256" key="4">
    <source>
        <dbReference type="ARBA" id="ARBA00022519"/>
    </source>
</evidence>
<evidence type="ECO:0000256" key="2">
    <source>
        <dbReference type="ARBA" id="ARBA00022448"/>
    </source>
</evidence>
<dbReference type="PANTHER" id="PTHR35011:SF2">
    <property type="entry name" value="2,3-DIKETO-L-GULONATE TRAP TRANSPORTER SMALL PERMEASE PROTEIN YIAM"/>
    <property type="match status" value="1"/>
</dbReference>
<evidence type="ECO:0000256" key="1">
    <source>
        <dbReference type="ARBA" id="ARBA00004429"/>
    </source>
</evidence>
<comment type="caution">
    <text evidence="9">Lacks conserved residue(s) required for the propagation of feature annotation.</text>
</comment>
<feature type="domain" description="Tripartite ATP-independent periplasmic transporters DctQ component" evidence="10">
    <location>
        <begin position="26"/>
        <end position="158"/>
    </location>
</feature>
<gene>
    <name evidence="11" type="ORF">OKW52_01225</name>
</gene>
<dbReference type="EMBL" id="JAPDFL010000001">
    <property type="protein sequence ID" value="MCW1930926.1"/>
    <property type="molecule type" value="Genomic_DNA"/>
</dbReference>
<evidence type="ECO:0000256" key="7">
    <source>
        <dbReference type="ARBA" id="ARBA00023136"/>
    </source>
</evidence>
<keyword evidence="12" id="KW-1185">Reference proteome</keyword>